<dbReference type="SMART" id="SM00298">
    <property type="entry name" value="CHROMO"/>
    <property type="match status" value="1"/>
</dbReference>
<accession>A0A1B0DAS2</accession>
<sequence>MDNGSDDRVYAAERIIQKRIRKGKVEYRVKWKGWSQRHNTWEPEENILDTRLIDIYEQSSQKGSSTPGKRGKKKERALERDLESEDEETDAQTLVDEPVGTDKVDKVKDKHKEKSHRETVSSSTGKGILADLVDTNSSSSEDQPLREHLAGTKRKAEVLSKESGKIGVTIKTSSDGPPAKVAHVTSEAPALKPLTVSVPSRTEPSAPLSPETPASRPESNTPINTEVKAPEPQPQAEEPVSKKAPAKGVVREPSDDGKKPENKAVANAQPKNNNNTIKKVHEIPLSPKTASPKLWLPKLLSSSSVSP</sequence>
<name>A0A1B0DAS2_PHLPP</name>
<evidence type="ECO:0000256" key="2">
    <source>
        <dbReference type="ARBA" id="ARBA00023242"/>
    </source>
</evidence>
<dbReference type="PROSITE" id="PS00598">
    <property type="entry name" value="CHROMO_1"/>
    <property type="match status" value="1"/>
</dbReference>
<dbReference type="Gene3D" id="2.40.50.40">
    <property type="match status" value="1"/>
</dbReference>
<keyword evidence="5" id="KW-1185">Reference proteome</keyword>
<dbReference type="PANTHER" id="PTHR46389:SF3">
    <property type="entry name" value="POLYCOMB GROUP PROTEIN PC"/>
    <property type="match status" value="1"/>
</dbReference>
<dbReference type="GO" id="GO:0035102">
    <property type="term" value="C:PRC1 complex"/>
    <property type="evidence" value="ECO:0007669"/>
    <property type="project" value="TreeGrafter"/>
</dbReference>
<dbReference type="InterPro" id="IPR023779">
    <property type="entry name" value="Chromodomain_CS"/>
</dbReference>
<dbReference type="EnsemblMetazoa" id="PPAI004777-RA">
    <property type="protein sequence ID" value="PPAI004777-PA"/>
    <property type="gene ID" value="PPAI004777"/>
</dbReference>
<feature type="region of interest" description="Disordered" evidence="3">
    <location>
        <begin position="57"/>
        <end position="307"/>
    </location>
</feature>
<dbReference type="InterPro" id="IPR017984">
    <property type="entry name" value="Chromo_dom_subgr"/>
</dbReference>
<dbReference type="PRINTS" id="PR00504">
    <property type="entry name" value="CHROMODOMAIN"/>
</dbReference>
<dbReference type="InterPro" id="IPR052458">
    <property type="entry name" value="PcG_PRC1-like_component"/>
</dbReference>
<dbReference type="AlphaFoldDB" id="A0A1B0DAS2"/>
<dbReference type="InterPro" id="IPR023780">
    <property type="entry name" value="Chromo_domain"/>
</dbReference>
<evidence type="ECO:0000256" key="1">
    <source>
        <dbReference type="ARBA" id="ARBA00004123"/>
    </source>
</evidence>
<dbReference type="VEuPathDB" id="VectorBase:PPAI004777"/>
<dbReference type="CDD" id="cd18644">
    <property type="entry name" value="CD_polycomb"/>
    <property type="match status" value="1"/>
</dbReference>
<dbReference type="PANTHER" id="PTHR46389">
    <property type="entry name" value="POLYCOMB GROUP PROTEIN PC"/>
    <property type="match status" value="1"/>
</dbReference>
<dbReference type="InterPro" id="IPR016197">
    <property type="entry name" value="Chromo-like_dom_sf"/>
</dbReference>
<feature type="compositionally biased region" description="Basic and acidic residues" evidence="3">
    <location>
        <begin position="249"/>
        <end position="262"/>
    </location>
</feature>
<comment type="subcellular location">
    <subcellularLocation>
        <location evidence="1">Nucleus</location>
    </subcellularLocation>
</comment>
<dbReference type="Pfam" id="PF00385">
    <property type="entry name" value="Chromo"/>
    <property type="match status" value="1"/>
</dbReference>
<dbReference type="GO" id="GO:0003682">
    <property type="term" value="F:chromatin binding"/>
    <property type="evidence" value="ECO:0007669"/>
    <property type="project" value="TreeGrafter"/>
</dbReference>
<evidence type="ECO:0000256" key="3">
    <source>
        <dbReference type="SAM" id="MobiDB-lite"/>
    </source>
</evidence>
<feature type="compositionally biased region" description="Polar residues" evidence="3">
    <location>
        <begin position="57"/>
        <end position="67"/>
    </location>
</feature>
<feature type="compositionally biased region" description="Low complexity" evidence="3">
    <location>
        <begin position="291"/>
        <end position="307"/>
    </location>
</feature>
<feature type="compositionally biased region" description="Basic and acidic residues" evidence="3">
    <location>
        <begin position="100"/>
        <end position="119"/>
    </location>
</feature>
<dbReference type="VEuPathDB" id="VectorBase:PPAPM1_001494"/>
<proteinExistence type="predicted"/>
<dbReference type="PROSITE" id="PS50013">
    <property type="entry name" value="CHROMO_2"/>
    <property type="match status" value="1"/>
</dbReference>
<dbReference type="EMBL" id="AJVK01029276">
    <property type="status" value="NOT_ANNOTATED_CDS"/>
    <property type="molecule type" value="Genomic_DNA"/>
</dbReference>
<evidence type="ECO:0000313" key="4">
    <source>
        <dbReference type="EnsemblMetazoa" id="PPAI004777-PA"/>
    </source>
</evidence>
<dbReference type="SUPFAM" id="SSF54160">
    <property type="entry name" value="Chromo domain-like"/>
    <property type="match status" value="1"/>
</dbReference>
<keyword evidence="2" id="KW-0539">Nucleus</keyword>
<reference evidence="4" key="1">
    <citation type="submission" date="2022-08" db="UniProtKB">
        <authorList>
            <consortium name="EnsemblMetazoa"/>
        </authorList>
    </citation>
    <scope>IDENTIFICATION</scope>
    <source>
        <strain evidence="4">Israel</strain>
    </source>
</reference>
<protein>
    <submittedName>
        <fullName evidence="4">Uncharacterized protein</fullName>
    </submittedName>
</protein>
<dbReference type="Proteomes" id="UP000092462">
    <property type="component" value="Unassembled WGS sequence"/>
</dbReference>
<dbReference type="GO" id="GO:0000785">
    <property type="term" value="C:chromatin"/>
    <property type="evidence" value="ECO:0007669"/>
    <property type="project" value="TreeGrafter"/>
</dbReference>
<organism evidence="4 5">
    <name type="scientific">Phlebotomus papatasi</name>
    <name type="common">Sandfly</name>
    <dbReference type="NCBI Taxonomy" id="29031"/>
    <lineage>
        <taxon>Eukaryota</taxon>
        <taxon>Metazoa</taxon>
        <taxon>Ecdysozoa</taxon>
        <taxon>Arthropoda</taxon>
        <taxon>Hexapoda</taxon>
        <taxon>Insecta</taxon>
        <taxon>Pterygota</taxon>
        <taxon>Neoptera</taxon>
        <taxon>Endopterygota</taxon>
        <taxon>Diptera</taxon>
        <taxon>Nematocera</taxon>
        <taxon>Psychodoidea</taxon>
        <taxon>Psychodidae</taxon>
        <taxon>Phlebotomus</taxon>
        <taxon>Phlebotomus</taxon>
    </lineage>
</organism>
<dbReference type="GO" id="GO:0000122">
    <property type="term" value="P:negative regulation of transcription by RNA polymerase II"/>
    <property type="evidence" value="ECO:0007669"/>
    <property type="project" value="TreeGrafter"/>
</dbReference>
<feature type="compositionally biased region" description="Basic and acidic residues" evidence="3">
    <location>
        <begin position="143"/>
        <end position="164"/>
    </location>
</feature>
<dbReference type="InterPro" id="IPR000953">
    <property type="entry name" value="Chromo/chromo_shadow_dom"/>
</dbReference>
<evidence type="ECO:0000313" key="5">
    <source>
        <dbReference type="Proteomes" id="UP000092462"/>
    </source>
</evidence>